<comment type="similarity">
    <text evidence="2">Belongs to the auxin efflux carrier (TC 2.A.69) family.</text>
</comment>
<reference evidence="9" key="1">
    <citation type="submission" date="2022-09" db="EMBL/GenBank/DDBJ databases">
        <title>Tahibacter sp. nov., isolated from a fresh water.</title>
        <authorList>
            <person name="Baek J.H."/>
            <person name="Lee J.K."/>
            <person name="Kim J.M."/>
            <person name="Jeon C.O."/>
        </authorList>
    </citation>
    <scope>NUCLEOTIDE SEQUENCE</scope>
    <source>
        <strain evidence="9">W38</strain>
    </source>
</reference>
<dbReference type="PANTHER" id="PTHR36838:SF1">
    <property type="entry name" value="SLR1864 PROTEIN"/>
    <property type="match status" value="1"/>
</dbReference>
<keyword evidence="7 8" id="KW-0472">Membrane</keyword>
<evidence type="ECO:0000256" key="6">
    <source>
        <dbReference type="ARBA" id="ARBA00022989"/>
    </source>
</evidence>
<keyword evidence="6 8" id="KW-1133">Transmembrane helix</keyword>
<keyword evidence="3" id="KW-0813">Transport</keyword>
<feature type="transmembrane region" description="Helical" evidence="8">
    <location>
        <begin position="12"/>
        <end position="30"/>
    </location>
</feature>
<organism evidence="9 10">
    <name type="scientific">Tahibacter amnicola</name>
    <dbReference type="NCBI Taxonomy" id="2976241"/>
    <lineage>
        <taxon>Bacteria</taxon>
        <taxon>Pseudomonadati</taxon>
        <taxon>Pseudomonadota</taxon>
        <taxon>Gammaproteobacteria</taxon>
        <taxon>Lysobacterales</taxon>
        <taxon>Rhodanobacteraceae</taxon>
        <taxon>Tahibacter</taxon>
    </lineage>
</organism>
<sequence length="129" mass="13276">MPDEPPEAIRLMLQSLAGALLPLVCLALGMQLKFKLPREHRLPLAIGLAGKLLLMPLVALALAQVMDLAPAVRAAVVLEAAMPPMITAAALAAMAGLAPELGAALVGYGTLLSCVTLPLWSRVLQAAPG</sequence>
<accession>A0ABY6BKK0</accession>
<evidence type="ECO:0000256" key="4">
    <source>
        <dbReference type="ARBA" id="ARBA00022475"/>
    </source>
</evidence>
<evidence type="ECO:0000256" key="5">
    <source>
        <dbReference type="ARBA" id="ARBA00022692"/>
    </source>
</evidence>
<evidence type="ECO:0000256" key="1">
    <source>
        <dbReference type="ARBA" id="ARBA00004651"/>
    </source>
</evidence>
<dbReference type="RefSeq" id="WP_261695282.1">
    <property type="nucleotide sequence ID" value="NZ_CP104694.1"/>
</dbReference>
<name>A0ABY6BKK0_9GAMM</name>
<evidence type="ECO:0000256" key="3">
    <source>
        <dbReference type="ARBA" id="ARBA00022448"/>
    </source>
</evidence>
<dbReference type="InterPro" id="IPR004776">
    <property type="entry name" value="Mem_transp_PIN-like"/>
</dbReference>
<comment type="subcellular location">
    <subcellularLocation>
        <location evidence="1">Cell membrane</location>
        <topology evidence="1">Multi-pass membrane protein</topology>
    </subcellularLocation>
</comment>
<evidence type="ECO:0000256" key="8">
    <source>
        <dbReference type="SAM" id="Phobius"/>
    </source>
</evidence>
<evidence type="ECO:0000313" key="10">
    <source>
        <dbReference type="Proteomes" id="UP001064632"/>
    </source>
</evidence>
<evidence type="ECO:0000256" key="2">
    <source>
        <dbReference type="ARBA" id="ARBA00010145"/>
    </source>
</evidence>
<dbReference type="Proteomes" id="UP001064632">
    <property type="component" value="Chromosome"/>
</dbReference>
<keyword evidence="10" id="KW-1185">Reference proteome</keyword>
<dbReference type="Gene3D" id="1.20.1530.20">
    <property type="match status" value="1"/>
</dbReference>
<dbReference type="Pfam" id="PF03547">
    <property type="entry name" value="Mem_trans"/>
    <property type="match status" value="1"/>
</dbReference>
<dbReference type="PANTHER" id="PTHR36838">
    <property type="entry name" value="AUXIN EFFLUX CARRIER FAMILY PROTEIN"/>
    <property type="match status" value="1"/>
</dbReference>
<proteinExistence type="inferred from homology"/>
<evidence type="ECO:0000256" key="7">
    <source>
        <dbReference type="ARBA" id="ARBA00023136"/>
    </source>
</evidence>
<feature type="transmembrane region" description="Helical" evidence="8">
    <location>
        <begin position="42"/>
        <end position="65"/>
    </location>
</feature>
<evidence type="ECO:0000313" key="9">
    <source>
        <dbReference type="EMBL" id="UXI68322.1"/>
    </source>
</evidence>
<dbReference type="EMBL" id="CP104694">
    <property type="protein sequence ID" value="UXI68322.1"/>
    <property type="molecule type" value="Genomic_DNA"/>
</dbReference>
<dbReference type="InterPro" id="IPR038770">
    <property type="entry name" value="Na+/solute_symporter_sf"/>
</dbReference>
<protein>
    <submittedName>
        <fullName evidence="9">AEC family transporter</fullName>
    </submittedName>
</protein>
<keyword evidence="5 8" id="KW-0812">Transmembrane</keyword>
<gene>
    <name evidence="9" type="ORF">N4264_01340</name>
</gene>
<keyword evidence="4" id="KW-1003">Cell membrane</keyword>